<dbReference type="GO" id="GO:0006508">
    <property type="term" value="P:proteolysis"/>
    <property type="evidence" value="ECO:0007669"/>
    <property type="project" value="InterPro"/>
</dbReference>
<dbReference type="KEGG" id="tig:THII_0277"/>
<name>A0A090ACT1_9GAMM</name>
<protein>
    <recommendedName>
        <fullName evidence="1">Peptidase metallopeptidase domain-containing protein</fullName>
    </recommendedName>
</protein>
<proteinExistence type="predicted"/>
<dbReference type="Pfam" id="PF01400">
    <property type="entry name" value="Astacin"/>
    <property type="match status" value="1"/>
</dbReference>
<dbReference type="SMART" id="SM00235">
    <property type="entry name" value="ZnMc"/>
    <property type="match status" value="1"/>
</dbReference>
<dbReference type="HOGENOM" id="CLU_480538_0_0_6"/>
<dbReference type="SUPFAM" id="SSF55486">
    <property type="entry name" value="Metalloproteases ('zincins'), catalytic domain"/>
    <property type="match status" value="1"/>
</dbReference>
<dbReference type="Proteomes" id="UP000031623">
    <property type="component" value="Chromosome"/>
</dbReference>
<accession>A0A090ACT1</accession>
<keyword evidence="3" id="KW-1185">Reference proteome</keyword>
<dbReference type="AlphaFoldDB" id="A0A090ACT1"/>
<gene>
    <name evidence="2" type="ORF">THII_0277</name>
</gene>
<sequence length="567" mass="62982">MLKFSRLLATLGLLISLGLIPLKTLAAELPELGTQGIDIEGRPVKTTATFSGGFSIKEELFRGDGNINVANPVKIRGEIKVDPNHLGKMADFVVYVHYSTLDAPNNIISLMLAEDGRILPWNSEVTSLVPFVKLIPLQANHSLEIYNGLLPESQVQVYFGYLLEDGTLITNQLPIDIVAEIIPEAVNTKAVEQAKQPVRIDVTPLLTEESDGRLVGQYALRWPNGQNLKVGFDFDGANFDNPPAVCPVGMERSACENAVADVVIETASAWSQYGNIYFRKTSWDEADIRVRFRERGSYSVVGTDAQERARNEETMNLAFSFLTSPENFRGTILHEFGHAIGLQHEHNSPNVAYHWNEAQIIAELAKWGWDEQKVRSNVIDSLLKGNSKSAFFVTEFDPNSIMIYYLPKTWVSAEDLADPQKCPDATTEYYCVAPKTDLSAKDKAGIAGFYPQGSLGNGCSYTYNPNDYRPGAALWDGHSGSIAFNNPTVSTVTVKLYHPDIPQWTWGTWIIPARTESWLYDNNQKLILSMDWGIQVNDSPICILKVVSNWDSDGNYFQASTTQLPGM</sequence>
<dbReference type="InterPro" id="IPR024079">
    <property type="entry name" value="MetalloPept_cat_dom_sf"/>
</dbReference>
<dbReference type="GO" id="GO:0004222">
    <property type="term" value="F:metalloendopeptidase activity"/>
    <property type="evidence" value="ECO:0007669"/>
    <property type="project" value="InterPro"/>
</dbReference>
<dbReference type="InterPro" id="IPR001506">
    <property type="entry name" value="Peptidase_M12A"/>
</dbReference>
<feature type="domain" description="Peptidase metallopeptidase" evidence="1">
    <location>
        <begin position="218"/>
        <end position="380"/>
    </location>
</feature>
<evidence type="ECO:0000259" key="1">
    <source>
        <dbReference type="SMART" id="SM00235"/>
    </source>
</evidence>
<dbReference type="OrthoDB" id="3669864at2"/>
<dbReference type="STRING" id="40754.THII_0277"/>
<reference evidence="2 3" key="1">
    <citation type="journal article" date="2014" name="ISME J.">
        <title>Ecophysiology of Thioploca ingrica as revealed by the complete genome sequence supplemented with proteomic evidence.</title>
        <authorList>
            <person name="Kojima H."/>
            <person name="Ogura Y."/>
            <person name="Yamamoto N."/>
            <person name="Togashi T."/>
            <person name="Mori H."/>
            <person name="Watanabe T."/>
            <person name="Nemoto F."/>
            <person name="Kurokawa K."/>
            <person name="Hayashi T."/>
            <person name="Fukui M."/>
        </authorList>
    </citation>
    <scope>NUCLEOTIDE SEQUENCE [LARGE SCALE GENOMIC DNA]</scope>
</reference>
<dbReference type="InterPro" id="IPR006026">
    <property type="entry name" value="Peptidase_Metallo"/>
</dbReference>
<evidence type="ECO:0000313" key="2">
    <source>
        <dbReference type="EMBL" id="BAP54574.1"/>
    </source>
</evidence>
<dbReference type="EMBL" id="AP014633">
    <property type="protein sequence ID" value="BAP54574.1"/>
    <property type="molecule type" value="Genomic_DNA"/>
</dbReference>
<dbReference type="GO" id="GO:0008270">
    <property type="term" value="F:zinc ion binding"/>
    <property type="evidence" value="ECO:0007669"/>
    <property type="project" value="InterPro"/>
</dbReference>
<evidence type="ECO:0000313" key="3">
    <source>
        <dbReference type="Proteomes" id="UP000031623"/>
    </source>
</evidence>
<dbReference type="Gene3D" id="3.40.390.10">
    <property type="entry name" value="Collagenase (Catalytic Domain)"/>
    <property type="match status" value="1"/>
</dbReference>
<organism evidence="2 3">
    <name type="scientific">Thioploca ingrica</name>
    <dbReference type="NCBI Taxonomy" id="40754"/>
    <lineage>
        <taxon>Bacteria</taxon>
        <taxon>Pseudomonadati</taxon>
        <taxon>Pseudomonadota</taxon>
        <taxon>Gammaproteobacteria</taxon>
        <taxon>Thiotrichales</taxon>
        <taxon>Thiotrichaceae</taxon>
        <taxon>Thioploca</taxon>
    </lineage>
</organism>